<feature type="region of interest" description="Disordered" evidence="1">
    <location>
        <begin position="34"/>
        <end position="59"/>
    </location>
</feature>
<sequence>MASRFRLTALLASTTIAGLIGAGAHAQTTTHKAAHRATRTTHGSTASKTAAIPATTVAT</sequence>
<gene>
    <name evidence="3" type="ORF">HUK82_07470</name>
</gene>
<feature type="chain" id="PRO_5032886794" evidence="2">
    <location>
        <begin position="27"/>
        <end position="59"/>
    </location>
</feature>
<evidence type="ECO:0000256" key="1">
    <source>
        <dbReference type="SAM" id="MobiDB-lite"/>
    </source>
</evidence>
<keyword evidence="2" id="KW-0732">Signal</keyword>
<evidence type="ECO:0000313" key="3">
    <source>
        <dbReference type="EMBL" id="NVN40401.1"/>
    </source>
</evidence>
<dbReference type="AlphaFoldDB" id="A0A850PGW1"/>
<reference evidence="3 4" key="1">
    <citation type="submission" date="2020-06" db="EMBL/GenBank/DDBJ databases">
        <title>Description of novel acetic acid bacteria.</title>
        <authorList>
            <person name="Sombolestani A."/>
        </authorList>
    </citation>
    <scope>NUCLEOTIDE SEQUENCE [LARGE SCALE GENOMIC DNA]</scope>
    <source>
        <strain evidence="3 4">LMG 27010</strain>
    </source>
</reference>
<proteinExistence type="predicted"/>
<accession>A0A850PGW1</accession>
<comment type="caution">
    <text evidence="3">The sequence shown here is derived from an EMBL/GenBank/DDBJ whole genome shotgun (WGS) entry which is preliminary data.</text>
</comment>
<keyword evidence="4" id="KW-1185">Reference proteome</keyword>
<name>A0A850PGW1_9PROT</name>
<protein>
    <submittedName>
        <fullName evidence="3">Uncharacterized protein</fullName>
    </submittedName>
</protein>
<dbReference type="EMBL" id="JABXXR010000042">
    <property type="protein sequence ID" value="NVN40401.1"/>
    <property type="molecule type" value="Genomic_DNA"/>
</dbReference>
<organism evidence="3 4">
    <name type="scientific">Ameyamaea chiangmaiensis</name>
    <dbReference type="NCBI Taxonomy" id="442969"/>
    <lineage>
        <taxon>Bacteria</taxon>
        <taxon>Pseudomonadati</taxon>
        <taxon>Pseudomonadota</taxon>
        <taxon>Alphaproteobacteria</taxon>
        <taxon>Acetobacterales</taxon>
        <taxon>Acetobacteraceae</taxon>
        <taxon>Ameyamaea</taxon>
    </lineage>
</organism>
<dbReference type="Proteomes" id="UP000585665">
    <property type="component" value="Unassembled WGS sequence"/>
</dbReference>
<feature type="non-terminal residue" evidence="3">
    <location>
        <position position="59"/>
    </location>
</feature>
<feature type="signal peptide" evidence="2">
    <location>
        <begin position="1"/>
        <end position="26"/>
    </location>
</feature>
<evidence type="ECO:0000256" key="2">
    <source>
        <dbReference type="SAM" id="SignalP"/>
    </source>
</evidence>
<evidence type="ECO:0000313" key="4">
    <source>
        <dbReference type="Proteomes" id="UP000585665"/>
    </source>
</evidence>